<name>A0A6C0CKM9_9ZZZZ</name>
<reference evidence="3" key="1">
    <citation type="journal article" date="2020" name="Nature">
        <title>Giant virus diversity and host interactions through global metagenomics.</title>
        <authorList>
            <person name="Schulz F."/>
            <person name="Roux S."/>
            <person name="Paez-Espino D."/>
            <person name="Jungbluth S."/>
            <person name="Walsh D.A."/>
            <person name="Denef V.J."/>
            <person name="McMahon K.D."/>
            <person name="Konstantinidis K.T."/>
            <person name="Eloe-Fadrosh E.A."/>
            <person name="Kyrpides N.C."/>
            <person name="Woyke T."/>
        </authorList>
    </citation>
    <scope>NUCLEOTIDE SEQUENCE</scope>
    <source>
        <strain evidence="3">GVMAG-M-3300021343-4</strain>
    </source>
</reference>
<feature type="transmembrane region" description="Helical" evidence="2">
    <location>
        <begin position="28"/>
        <end position="46"/>
    </location>
</feature>
<feature type="region of interest" description="Disordered" evidence="1">
    <location>
        <begin position="98"/>
        <end position="120"/>
    </location>
</feature>
<protein>
    <submittedName>
        <fullName evidence="3">Uncharacterized protein</fullName>
    </submittedName>
</protein>
<keyword evidence="2" id="KW-1133">Transmembrane helix</keyword>
<feature type="compositionally biased region" description="Basic and acidic residues" evidence="1">
    <location>
        <begin position="146"/>
        <end position="186"/>
    </location>
</feature>
<proteinExistence type="predicted"/>
<feature type="compositionally biased region" description="Polar residues" evidence="1">
    <location>
        <begin position="274"/>
        <end position="283"/>
    </location>
</feature>
<feature type="region of interest" description="Disordered" evidence="1">
    <location>
        <begin position="138"/>
        <end position="187"/>
    </location>
</feature>
<evidence type="ECO:0000313" key="3">
    <source>
        <dbReference type="EMBL" id="QHT04767.1"/>
    </source>
</evidence>
<organism evidence="3">
    <name type="scientific">viral metagenome</name>
    <dbReference type="NCBI Taxonomy" id="1070528"/>
    <lineage>
        <taxon>unclassified sequences</taxon>
        <taxon>metagenomes</taxon>
        <taxon>organismal metagenomes</taxon>
    </lineage>
</organism>
<dbReference type="EMBL" id="MN739438">
    <property type="protein sequence ID" value="QHT04767.1"/>
    <property type="molecule type" value="Genomic_DNA"/>
</dbReference>
<accession>A0A6C0CKM9</accession>
<evidence type="ECO:0000256" key="1">
    <source>
        <dbReference type="SAM" id="MobiDB-lite"/>
    </source>
</evidence>
<feature type="transmembrane region" description="Helical" evidence="2">
    <location>
        <begin position="52"/>
        <end position="72"/>
    </location>
</feature>
<sequence length="283" mass="31498">MIFTAVNQILLNTGLGNIEFLKDNRKKVLVSLAIGGAVYIGTYFFIPPKFQKWLMICAMADLVLMTILFKVITIIQEKREAHAAQATDAKQAIVKAEAAKKDEAEKPKKDAVEKPKKGAALKKEAELKEVEEVKRKIKKERKQHNKKLDEQYKQSSEKFDTILETREPSEAPKVPNDTKPKPKELSLDGIDIPVTFDIPKSPPAPVFDDIPDRPIVETVSEIAPSELGNSIVKTLQCNGITKKGSKCSKKPLMGEYYCRQHIHANDANDVSDANGDSTVVTED</sequence>
<keyword evidence="2" id="KW-0472">Membrane</keyword>
<keyword evidence="2" id="KW-0812">Transmembrane</keyword>
<feature type="region of interest" description="Disordered" evidence="1">
    <location>
        <begin position="264"/>
        <end position="283"/>
    </location>
</feature>
<evidence type="ECO:0000256" key="2">
    <source>
        <dbReference type="SAM" id="Phobius"/>
    </source>
</evidence>
<dbReference type="AlphaFoldDB" id="A0A6C0CKM9"/>